<accession>A0AAN5CM38</accession>
<dbReference type="EMBL" id="BTRK01000004">
    <property type="protein sequence ID" value="GMR46882.1"/>
    <property type="molecule type" value="Genomic_DNA"/>
</dbReference>
<feature type="non-terminal residue" evidence="1">
    <location>
        <position position="1"/>
    </location>
</feature>
<evidence type="ECO:0000313" key="1">
    <source>
        <dbReference type="EMBL" id="GMR46882.1"/>
    </source>
</evidence>
<sequence>VDFNHSRIYDEFDFKGVNTVSVEGLCTDLCRIYASVTPESQNLAQSILIQTSKGFVRNCSSKSRFVNKNTTILMDLIQSTPTLSIVNANGQMAAGYAEIYEAEGFHRPFSTMVGALTVMSTRPFTLKQAHQEGSLPEGVLAQMAGFDALGYATDPCPYLYYLIRYGPFPGFTMEVNGPIISLLYDLNQFHFPPGDLTATLGITNTRQLERAGWLGSPGFHGCLDKQPYRSSLYDFISPLIGEVSNDQPEGMSVDVVTNTDNEHPVTLTDSDTSTSYRQELTVIFATGCY</sequence>
<dbReference type="AlphaFoldDB" id="A0AAN5CM38"/>
<organism evidence="1 2">
    <name type="scientific">Pristionchus mayeri</name>
    <dbReference type="NCBI Taxonomy" id="1317129"/>
    <lineage>
        <taxon>Eukaryota</taxon>
        <taxon>Metazoa</taxon>
        <taxon>Ecdysozoa</taxon>
        <taxon>Nematoda</taxon>
        <taxon>Chromadorea</taxon>
        <taxon>Rhabditida</taxon>
        <taxon>Rhabditina</taxon>
        <taxon>Diplogasteromorpha</taxon>
        <taxon>Diplogasteroidea</taxon>
        <taxon>Neodiplogasteridae</taxon>
        <taxon>Pristionchus</taxon>
    </lineage>
</organism>
<proteinExistence type="predicted"/>
<dbReference type="Proteomes" id="UP001328107">
    <property type="component" value="Unassembled WGS sequence"/>
</dbReference>
<protein>
    <submittedName>
        <fullName evidence="1">Uncharacterized protein</fullName>
    </submittedName>
</protein>
<gene>
    <name evidence="1" type="ORF">PMAYCL1PPCAC_17077</name>
</gene>
<evidence type="ECO:0000313" key="2">
    <source>
        <dbReference type="Proteomes" id="UP001328107"/>
    </source>
</evidence>
<comment type="caution">
    <text evidence="1">The sequence shown here is derived from an EMBL/GenBank/DDBJ whole genome shotgun (WGS) entry which is preliminary data.</text>
</comment>
<reference evidence="2" key="1">
    <citation type="submission" date="2022-10" db="EMBL/GenBank/DDBJ databases">
        <title>Genome assembly of Pristionchus species.</title>
        <authorList>
            <person name="Yoshida K."/>
            <person name="Sommer R.J."/>
        </authorList>
    </citation>
    <scope>NUCLEOTIDE SEQUENCE [LARGE SCALE GENOMIC DNA]</scope>
    <source>
        <strain evidence="2">RS5460</strain>
    </source>
</reference>
<keyword evidence="2" id="KW-1185">Reference proteome</keyword>
<name>A0AAN5CM38_9BILA</name>